<evidence type="ECO:0000256" key="3">
    <source>
        <dbReference type="ARBA" id="ARBA00022729"/>
    </source>
</evidence>
<evidence type="ECO:0000256" key="6">
    <source>
        <dbReference type="ARBA" id="ARBA00023139"/>
    </source>
</evidence>
<reference evidence="9" key="1">
    <citation type="journal article" date="2014" name="Appl. Environ. Microbiol.">
        <title>Molecular Epidemiology of Cases of Mycoplasma californicum Infection in Japan.</title>
        <authorList>
            <person name="Hata E."/>
            <person name="Suzuki K."/>
            <person name="Hanyu H."/>
            <person name="Itoh M."/>
            <person name="Higuchi H."/>
            <person name="Kobayashi H."/>
        </authorList>
    </citation>
    <scope>NUCLEOTIDE SEQUENCE</scope>
    <source>
        <strain evidence="9">HAZ160_1</strain>
    </source>
</reference>
<dbReference type="RefSeq" id="WP_041103072.1">
    <property type="nucleotide sequence ID" value="NZ_AP013353.1"/>
</dbReference>
<evidence type="ECO:0000256" key="7">
    <source>
        <dbReference type="ARBA" id="ARBA00023288"/>
    </source>
</evidence>
<evidence type="ECO:0000256" key="1">
    <source>
        <dbReference type="ARBA" id="ARBA00004193"/>
    </source>
</evidence>
<keyword evidence="5" id="KW-0472">Membrane</keyword>
<evidence type="ECO:0000256" key="8">
    <source>
        <dbReference type="SAM" id="SignalP"/>
    </source>
</evidence>
<evidence type="ECO:0008006" key="10">
    <source>
        <dbReference type="Google" id="ProtNLM"/>
    </source>
</evidence>
<protein>
    <recommendedName>
        <fullName evidence="10">Lipoprotein</fullName>
    </recommendedName>
</protein>
<dbReference type="AlphaFoldDB" id="A0AAT9F817"/>
<evidence type="ECO:0000256" key="4">
    <source>
        <dbReference type="ARBA" id="ARBA00022737"/>
    </source>
</evidence>
<evidence type="ECO:0000256" key="5">
    <source>
        <dbReference type="ARBA" id="ARBA00023136"/>
    </source>
</evidence>
<dbReference type="EMBL" id="AP013353">
    <property type="protein sequence ID" value="BAP01050.1"/>
    <property type="molecule type" value="Genomic_DNA"/>
</dbReference>
<keyword evidence="7" id="KW-0449">Lipoprotein</keyword>
<keyword evidence="3 8" id="KW-0732">Signal</keyword>
<accession>A0AAT9F817</accession>
<proteinExistence type="predicted"/>
<organism evidence="9">
    <name type="scientific">Mycoplasmopsis californica HAZ160_1</name>
    <dbReference type="NCBI Taxonomy" id="1397850"/>
    <lineage>
        <taxon>Bacteria</taxon>
        <taxon>Bacillati</taxon>
        <taxon>Mycoplasmatota</taxon>
        <taxon>Mycoplasmoidales</taxon>
        <taxon>Metamycoplasmataceae</taxon>
        <taxon>Mycoplasmopsis</taxon>
    </lineage>
</organism>
<evidence type="ECO:0000313" key="9">
    <source>
        <dbReference type="EMBL" id="BAP01050.1"/>
    </source>
</evidence>
<dbReference type="PROSITE" id="PS51257">
    <property type="entry name" value="PROKAR_LIPOPROTEIN"/>
    <property type="match status" value="1"/>
</dbReference>
<reference evidence="9" key="4">
    <citation type="submission" date="2024-06" db="EMBL/GenBank/DDBJ databases">
        <authorList>
            <consortium name="Mycoplasma californicum genome sequencing consortium"/>
            <person name="Hata E."/>
            <person name="Tanaka K."/>
            <person name="Tamamura Y."/>
        </authorList>
    </citation>
    <scope>NUCLEOTIDE SEQUENCE</scope>
    <source>
        <strain evidence="9">HAZ160_1</strain>
    </source>
</reference>
<keyword evidence="4" id="KW-0677">Repeat</keyword>
<dbReference type="NCBIfam" id="NF033817">
    <property type="entry name" value="Mplas_variab_LP"/>
    <property type="match status" value="1"/>
</dbReference>
<name>A0AAT9F817_9BACT</name>
<dbReference type="InterPro" id="IPR049890">
    <property type="entry name" value="VlpA-F-like_signal"/>
</dbReference>
<keyword evidence="6" id="KW-0564">Palmitate</keyword>
<comment type="subcellular location">
    <subcellularLocation>
        <location evidence="1">Cell membrane</location>
        <topology evidence="1">Lipid-anchor</topology>
    </subcellularLocation>
</comment>
<feature type="chain" id="PRO_5043333440" description="Lipoprotein" evidence="8">
    <location>
        <begin position="24"/>
        <end position="935"/>
    </location>
</feature>
<dbReference type="KEGG" id="mcm:MCAL160_0491"/>
<sequence>MKKQKILLTLSAVSSFTSLPLLAASCGQTESAPKKRVSDPSYAKLGVVRSGINSEYKETEFLMDTSNSYGGWLDKNKEDTAALLIRKSFSGEPVIEKKDVNEGGAIKEVYEIKKPSVWRYKLELASKVILTMKDGSKREFDKDDATLVEKPVNGLYKLAVYKGVSTDPKSINSTAFQDALKDAVALQFEVKKGVKWVDSKGHKTEYEVVPTDFWISYMRTHLLGAKERAVAANGTNVDTKALDKKMTSITSEGSSYYTEKTRYPNRYLFDLFNIDASKIEQEKEFLKDGMVTFHKSEKTDSAHFEQLLEHITSSQEFIAAPSQYIQKVTAEDKIPTLKPYKNSDEAKAFKMDDIKAIPKDNILSRAGIYWYGFNWTDGLYAGPYLYEGYISGSQEKRWKINPHYHDAQFVKSPHSIKQSVLKYQGSGGDPVQFKTVLFDEYTKGRVTRLAWSNIPTDKQTDVIKNPEKYGVSYTQSLNKNSLNASQGWNLLPVIIGVEKPNDASVVKSVKETIFYNDNFSKLAYGKTVEEMITDKLKGQSELINLLTGKGVVFRSLLTAAINFDFVASLTTEGQAKMNVMVLAPDSNIGGRDQSSAEIKTPRDAYEKLNTTTYLTTNFKKGTPKTQADYASNFGAQSDVDKLKSPHFEALKAEMKKLLDEAGIKEDEKVKWQQTFRYINWSPTKMEIIFKLLPGLYKELDPRLEMSAVKYERAQAAQWLDQHYNGRSPFTAGGWSYDTNSVGSGIDGMLSTYKATLPFLIVSHPLSSEEDKAKQARFKEAFPAYYKASEDFNKWIEDQKTKGSIELSISNLHDLGKLSLGDLHKLHEHLNTYKIEGDKIVALKPEEQKPTYTDLSALSSRFFNEYVPTLTNQQVIDLVNEMNLYFGTVVDERKTISVKGFSKNLTNDNYAFPYTSADKLWTTDVETKVEYQPVQS</sequence>
<gene>
    <name evidence="9" type="ORF">MCAL160_0491</name>
</gene>
<evidence type="ECO:0000256" key="2">
    <source>
        <dbReference type="ARBA" id="ARBA00022475"/>
    </source>
</evidence>
<dbReference type="GO" id="GO:0005886">
    <property type="term" value="C:plasma membrane"/>
    <property type="evidence" value="ECO:0007669"/>
    <property type="project" value="UniProtKB-SubCell"/>
</dbReference>
<reference evidence="9" key="3">
    <citation type="journal article" date="2019" name="Vet. Microbiol.">
        <title>Mutations associated with change of susceptibility to lincosamides and/or macrolides in field and laboratory-derived Mycoplasma californicum strains in Japan, and development of a rapid detection method for these mutations.</title>
        <authorList>
            <person name="Hata E."/>
            <person name="Nagai K."/>
            <person name="Murakami K."/>
        </authorList>
    </citation>
    <scope>NUCLEOTIDE SEQUENCE</scope>
    <source>
        <strain evidence="9">HAZ160_1</strain>
    </source>
</reference>
<dbReference type="NCBIfam" id="NF045850">
    <property type="entry name" value="ABC_Mplas_LP"/>
    <property type="match status" value="1"/>
</dbReference>
<feature type="signal peptide" evidence="8">
    <location>
        <begin position="1"/>
        <end position="23"/>
    </location>
</feature>
<keyword evidence="2" id="KW-1003">Cell membrane</keyword>
<reference evidence="9" key="2">
    <citation type="journal article" date="2014" name="Genome Announc.">
        <title>Complete Genome Sequence of Mycoplasma californicum Strain HAZ160_1 from Bovine Mastitic Milk in Japan.</title>
        <authorList>
            <person name="Hata E."/>
            <person name="Murakami K."/>
        </authorList>
    </citation>
    <scope>NUCLEOTIDE SEQUENCE</scope>
    <source>
        <strain evidence="9">HAZ160_1</strain>
    </source>
</reference>